<protein>
    <submittedName>
        <fullName evidence="6">Uncharacterized protein</fullName>
    </submittedName>
</protein>
<evidence type="ECO:0000256" key="1">
    <source>
        <dbReference type="ARBA" id="ARBA00022574"/>
    </source>
</evidence>
<feature type="repeat" description="WD" evidence="3">
    <location>
        <begin position="275"/>
        <end position="309"/>
    </location>
</feature>
<feature type="transmembrane region" description="Helical" evidence="5">
    <location>
        <begin position="127"/>
        <end position="147"/>
    </location>
</feature>
<dbReference type="Proteomes" id="UP000677054">
    <property type="component" value="Unassembled WGS sequence"/>
</dbReference>
<dbReference type="InterPro" id="IPR001680">
    <property type="entry name" value="WD40_rpt"/>
</dbReference>
<dbReference type="PRINTS" id="PR00320">
    <property type="entry name" value="GPROTEINBRPT"/>
</dbReference>
<dbReference type="PROSITE" id="PS50082">
    <property type="entry name" value="WD_REPEATS_2"/>
    <property type="match status" value="3"/>
</dbReference>
<dbReference type="InterPro" id="IPR015943">
    <property type="entry name" value="WD40/YVTN_repeat-like_dom_sf"/>
</dbReference>
<dbReference type="InterPro" id="IPR020472">
    <property type="entry name" value="WD40_PAC1"/>
</dbReference>
<feature type="repeat" description="WD" evidence="3">
    <location>
        <begin position="5"/>
        <end position="39"/>
    </location>
</feature>
<dbReference type="PROSITE" id="PS50294">
    <property type="entry name" value="WD_REPEATS_REGION"/>
    <property type="match status" value="2"/>
</dbReference>
<dbReference type="InterPro" id="IPR036322">
    <property type="entry name" value="WD40_repeat_dom_sf"/>
</dbReference>
<dbReference type="PROSITE" id="PS00678">
    <property type="entry name" value="WD_REPEATS_1"/>
    <property type="match status" value="1"/>
</dbReference>
<gene>
    <name evidence="6" type="ORF">DSTB1V02_LOCUS1501</name>
</gene>
<dbReference type="GO" id="GO:0043495">
    <property type="term" value="F:protein-membrane adaptor activity"/>
    <property type="evidence" value="ECO:0007669"/>
    <property type="project" value="TreeGrafter"/>
</dbReference>
<evidence type="ECO:0000256" key="5">
    <source>
        <dbReference type="SAM" id="Phobius"/>
    </source>
</evidence>
<keyword evidence="1 3" id="KW-0853">WD repeat</keyword>
<dbReference type="FunFam" id="2.130.10.10:FF:001153">
    <property type="entry name" value="Protein will die slowly-like protein"/>
    <property type="match status" value="1"/>
</dbReference>
<reference evidence="6" key="1">
    <citation type="submission" date="2020-11" db="EMBL/GenBank/DDBJ databases">
        <authorList>
            <person name="Tran Van P."/>
        </authorList>
    </citation>
    <scope>NUCLEOTIDE SEQUENCE</scope>
</reference>
<name>A0A7R9A3H3_9CRUS</name>
<evidence type="ECO:0000313" key="6">
    <source>
        <dbReference type="EMBL" id="CAD7241513.1"/>
    </source>
</evidence>
<dbReference type="EMBL" id="LR899659">
    <property type="protein sequence ID" value="CAD7241513.1"/>
    <property type="molecule type" value="Genomic_DNA"/>
</dbReference>
<feature type="compositionally biased region" description="Basic and acidic residues" evidence="4">
    <location>
        <begin position="66"/>
        <end position="78"/>
    </location>
</feature>
<dbReference type="AlphaFoldDB" id="A0A7R9A3H3"/>
<sequence length="309" mass="34082">MHHTLTGHSGKVMAAKFLEACKVVSGSHDRTLKVWDLRSRACGLSGERARISATPARAFKDRQLIDRGEPRKEADGRRNVRRRGTPSGTPGVVCFYPETPHPRLLFASPAPSESSTPSRRRESYARIAIVIVLIVTTILTLGIRTIFAGSSCNDVVTSDSSATNIISGHFDKRIRFWDSRSESDANQILLQGKVTSLDLSRDGKYLLTCVRDDTLKILDLRMNQVSGTFYGEGFKVSCDWSRAVFSPDSRFICCGSVDGSVFIWNVANLQVEKVLKGHTAAVIATAWNPNGDMLATCDKAKRVVIWTAY</sequence>
<keyword evidence="5" id="KW-0812">Transmembrane</keyword>
<dbReference type="SUPFAM" id="SSF50978">
    <property type="entry name" value="WD40 repeat-like"/>
    <property type="match status" value="1"/>
</dbReference>
<dbReference type="GO" id="GO:0034274">
    <property type="term" value="C:Atg12-Atg5-Atg16 complex"/>
    <property type="evidence" value="ECO:0007669"/>
    <property type="project" value="TreeGrafter"/>
</dbReference>
<dbReference type="GO" id="GO:0000045">
    <property type="term" value="P:autophagosome assembly"/>
    <property type="evidence" value="ECO:0007669"/>
    <property type="project" value="InterPro"/>
</dbReference>
<accession>A0A7R9A3H3</accession>
<dbReference type="GO" id="GO:0000421">
    <property type="term" value="C:autophagosome membrane"/>
    <property type="evidence" value="ECO:0007669"/>
    <property type="project" value="TreeGrafter"/>
</dbReference>
<evidence type="ECO:0000256" key="2">
    <source>
        <dbReference type="ARBA" id="ARBA00022737"/>
    </source>
</evidence>
<keyword evidence="7" id="KW-1185">Reference proteome</keyword>
<dbReference type="Pfam" id="PF00400">
    <property type="entry name" value="WD40"/>
    <property type="match status" value="4"/>
</dbReference>
<keyword evidence="5" id="KW-0472">Membrane</keyword>
<proteinExistence type="predicted"/>
<keyword evidence="2" id="KW-0677">Repeat</keyword>
<feature type="region of interest" description="Disordered" evidence="4">
    <location>
        <begin position="66"/>
        <end position="93"/>
    </location>
</feature>
<dbReference type="OrthoDB" id="6262491at2759"/>
<evidence type="ECO:0000256" key="3">
    <source>
        <dbReference type="PROSITE-ProRule" id="PRU00221"/>
    </source>
</evidence>
<dbReference type="Gene3D" id="2.130.10.10">
    <property type="entry name" value="YVTN repeat-like/Quinoprotein amine dehydrogenase"/>
    <property type="match status" value="3"/>
</dbReference>
<dbReference type="PANTHER" id="PTHR19878">
    <property type="entry name" value="AUTOPHAGY PROTEIN 16-LIKE"/>
    <property type="match status" value="1"/>
</dbReference>
<dbReference type="PANTHER" id="PTHR19878:SF8">
    <property type="entry name" value="AUTOPHAGY-RELATED 16, ISOFORM F"/>
    <property type="match status" value="1"/>
</dbReference>
<evidence type="ECO:0000313" key="7">
    <source>
        <dbReference type="Proteomes" id="UP000677054"/>
    </source>
</evidence>
<dbReference type="InterPro" id="IPR019775">
    <property type="entry name" value="WD40_repeat_CS"/>
</dbReference>
<feature type="repeat" description="WD" evidence="3">
    <location>
        <begin position="245"/>
        <end position="274"/>
    </location>
</feature>
<dbReference type="GO" id="GO:0034045">
    <property type="term" value="C:phagophore assembly site membrane"/>
    <property type="evidence" value="ECO:0007669"/>
    <property type="project" value="TreeGrafter"/>
</dbReference>
<keyword evidence="5" id="KW-1133">Transmembrane helix</keyword>
<organism evidence="6">
    <name type="scientific">Darwinula stevensoni</name>
    <dbReference type="NCBI Taxonomy" id="69355"/>
    <lineage>
        <taxon>Eukaryota</taxon>
        <taxon>Metazoa</taxon>
        <taxon>Ecdysozoa</taxon>
        <taxon>Arthropoda</taxon>
        <taxon>Crustacea</taxon>
        <taxon>Oligostraca</taxon>
        <taxon>Ostracoda</taxon>
        <taxon>Podocopa</taxon>
        <taxon>Podocopida</taxon>
        <taxon>Darwinulocopina</taxon>
        <taxon>Darwinuloidea</taxon>
        <taxon>Darwinulidae</taxon>
        <taxon>Darwinula</taxon>
    </lineage>
</organism>
<evidence type="ECO:0000256" key="4">
    <source>
        <dbReference type="SAM" id="MobiDB-lite"/>
    </source>
</evidence>
<dbReference type="InterPro" id="IPR045160">
    <property type="entry name" value="ATG16"/>
</dbReference>
<dbReference type="EMBL" id="CAJPEV010000142">
    <property type="protein sequence ID" value="CAG0881311.1"/>
    <property type="molecule type" value="Genomic_DNA"/>
</dbReference>
<dbReference type="SMART" id="SM00320">
    <property type="entry name" value="WD40"/>
    <property type="match status" value="5"/>
</dbReference>